<dbReference type="RefSeq" id="WP_075726674.1">
    <property type="nucleotide sequence ID" value="NZ_CP009245.1"/>
</dbReference>
<protein>
    <recommendedName>
        <fullName evidence="1">Methyltransferase domain-containing protein</fullName>
    </recommendedName>
</protein>
<sequence>MSPNQLPGSGRAPAHTPGHWLLAQLGKKVLRPGGKETTTWLLDHADIAGKNVVEFAPGLGVTAQDILSRLPKSYIGIDRDADAAAHAATRLAGRGEVRVGHADATGLPDDSCDIVVGEAMLSMHTDKLKRDILREAARILTPGGILVSHELLLTPNTLAEEYKTHIRHDLARAIHVNARPLTVHEWSTLAADAGLTMRDHYQTDMALLEPRRLIADEGLGVVTIAKNLVTKPAARSQVLAMRAAFRRHREHLGAIGAIYVK</sequence>
<dbReference type="STRING" id="1431546.CAQU_07960"/>
<dbReference type="InterPro" id="IPR041698">
    <property type="entry name" value="Methyltransf_25"/>
</dbReference>
<dbReference type="PANTHER" id="PTHR42912">
    <property type="entry name" value="METHYLTRANSFERASE"/>
    <property type="match status" value="1"/>
</dbReference>
<evidence type="ECO:0000259" key="1">
    <source>
        <dbReference type="Pfam" id="PF13649"/>
    </source>
</evidence>
<feature type="domain" description="Methyltransferase" evidence="1">
    <location>
        <begin position="52"/>
        <end position="144"/>
    </location>
</feature>
<dbReference type="EMBL" id="CP009245">
    <property type="protein sequence ID" value="APT85020.1"/>
    <property type="molecule type" value="Genomic_DNA"/>
</dbReference>
<dbReference type="AlphaFoldDB" id="A0A1L7CGM9"/>
<dbReference type="Gene3D" id="3.40.50.150">
    <property type="entry name" value="Vaccinia Virus protein VP39"/>
    <property type="match status" value="1"/>
</dbReference>
<keyword evidence="3" id="KW-1185">Reference proteome</keyword>
<organism evidence="2 3">
    <name type="scientific">Corynebacterium aquilae DSM 44791</name>
    <dbReference type="NCBI Taxonomy" id="1431546"/>
    <lineage>
        <taxon>Bacteria</taxon>
        <taxon>Bacillati</taxon>
        <taxon>Actinomycetota</taxon>
        <taxon>Actinomycetes</taxon>
        <taxon>Mycobacteriales</taxon>
        <taxon>Corynebacteriaceae</taxon>
        <taxon>Corynebacterium</taxon>
    </lineage>
</organism>
<dbReference type="InterPro" id="IPR029063">
    <property type="entry name" value="SAM-dependent_MTases_sf"/>
</dbReference>
<dbReference type="Pfam" id="PF13649">
    <property type="entry name" value="Methyltransf_25"/>
    <property type="match status" value="1"/>
</dbReference>
<evidence type="ECO:0000313" key="3">
    <source>
        <dbReference type="Proteomes" id="UP000185478"/>
    </source>
</evidence>
<dbReference type="OrthoDB" id="9805171at2"/>
<dbReference type="Proteomes" id="UP000185478">
    <property type="component" value="Chromosome"/>
</dbReference>
<dbReference type="PANTHER" id="PTHR42912:SF95">
    <property type="entry name" value="METHYLTRANSFERASE TYPE 11 DOMAIN-CONTAINING PROTEIN"/>
    <property type="match status" value="1"/>
</dbReference>
<name>A0A1L7CGM9_9CORY</name>
<dbReference type="SUPFAM" id="SSF53335">
    <property type="entry name" value="S-adenosyl-L-methionine-dependent methyltransferases"/>
    <property type="match status" value="1"/>
</dbReference>
<evidence type="ECO:0000313" key="2">
    <source>
        <dbReference type="EMBL" id="APT85020.1"/>
    </source>
</evidence>
<dbReference type="CDD" id="cd02440">
    <property type="entry name" value="AdoMet_MTases"/>
    <property type="match status" value="1"/>
</dbReference>
<gene>
    <name evidence="2" type="ORF">CAQU_07960</name>
</gene>
<accession>A0A1L7CGM9</accession>
<dbReference type="GO" id="GO:0008168">
    <property type="term" value="F:methyltransferase activity"/>
    <property type="evidence" value="ECO:0007669"/>
    <property type="project" value="TreeGrafter"/>
</dbReference>
<proteinExistence type="predicted"/>
<reference evidence="2 3" key="1">
    <citation type="submission" date="2014-08" db="EMBL/GenBank/DDBJ databases">
        <title>Complete genome sequence of Corynebacterium aquilae S-613T(T) (=DSM 44791(T)), isolated from the choana of a healthy golden eagle.</title>
        <authorList>
            <person name="Ruckert C."/>
            <person name="Albersmeier A."/>
            <person name="Winkler A."/>
            <person name="Kalinowski J."/>
        </authorList>
    </citation>
    <scope>NUCLEOTIDE SEQUENCE [LARGE SCALE GENOMIC DNA]</scope>
    <source>
        <strain evidence="2 3">S-613</strain>
    </source>
</reference>
<dbReference type="InterPro" id="IPR050508">
    <property type="entry name" value="Methyltransf_Superfamily"/>
</dbReference>
<dbReference type="KEGG" id="caqu:CAQU_07960"/>